<dbReference type="GO" id="GO:0042597">
    <property type="term" value="C:periplasmic space"/>
    <property type="evidence" value="ECO:0007669"/>
    <property type="project" value="InterPro"/>
</dbReference>
<dbReference type="RefSeq" id="WP_037508324.1">
    <property type="nucleotide sequence ID" value="NZ_CAIGKD010000002.1"/>
</dbReference>
<dbReference type="SUPFAM" id="SSF81296">
    <property type="entry name" value="E set domains"/>
    <property type="match status" value="1"/>
</dbReference>
<name>A0A085K5X9_SPHYA</name>
<dbReference type="EMBL" id="CP033230">
    <property type="protein sequence ID" value="AYO78583.1"/>
    <property type="molecule type" value="Genomic_DNA"/>
</dbReference>
<dbReference type="InterPro" id="IPR007348">
    <property type="entry name" value="CopC_dom"/>
</dbReference>
<dbReference type="InterPro" id="IPR014756">
    <property type="entry name" value="Ig_E-set"/>
</dbReference>
<organism evidence="1 2">
    <name type="scientific">Sphingobium yanoikuyae</name>
    <name type="common">Sphingomonas yanoikuyae</name>
    <dbReference type="NCBI Taxonomy" id="13690"/>
    <lineage>
        <taxon>Bacteria</taxon>
        <taxon>Pseudomonadati</taxon>
        <taxon>Pseudomonadota</taxon>
        <taxon>Alphaproteobacteria</taxon>
        <taxon>Sphingomonadales</taxon>
        <taxon>Sphingomonadaceae</taxon>
        <taxon>Sphingobium</taxon>
    </lineage>
</organism>
<dbReference type="Gene3D" id="2.60.40.1220">
    <property type="match status" value="1"/>
</dbReference>
<dbReference type="InterPro" id="IPR014755">
    <property type="entry name" value="Cu-Rt/internalin_Ig-like"/>
</dbReference>
<sequence length="131" mass="13601">MPRPPLFKKSLIAAAFALTALPGAAFARPQLIAASPAANASVAKPTRLTLGFSEALQADHSSITLTMTGMPGMADHPPMPIKGFTTAAAADGKGLVITLPRALPTGSYDLQWTVMGNDHQPVSGTYGFKVR</sequence>
<protein>
    <submittedName>
        <fullName evidence="1">Copper resistance protein CopC</fullName>
    </submittedName>
</protein>
<dbReference type="GO" id="GO:0005507">
    <property type="term" value="F:copper ion binding"/>
    <property type="evidence" value="ECO:0007669"/>
    <property type="project" value="InterPro"/>
</dbReference>
<gene>
    <name evidence="1" type="ORF">EBF16_17800</name>
</gene>
<accession>A0A085K5X9</accession>
<evidence type="ECO:0000313" key="1">
    <source>
        <dbReference type="EMBL" id="AYO78583.1"/>
    </source>
</evidence>
<proteinExistence type="predicted"/>
<dbReference type="Proteomes" id="UP000280708">
    <property type="component" value="Chromosome"/>
</dbReference>
<dbReference type="GO" id="GO:0046688">
    <property type="term" value="P:response to copper ion"/>
    <property type="evidence" value="ECO:0007669"/>
    <property type="project" value="InterPro"/>
</dbReference>
<dbReference type="AlphaFoldDB" id="A0A085K5X9"/>
<reference evidence="1 2" key="1">
    <citation type="submission" date="2018-10" db="EMBL/GenBank/DDBJ databases">
        <title>Characterization and genome analysis of a novel bacterium Sphingobium yanoikuyae SJTF8 capable of degrading PAHs.</title>
        <authorList>
            <person name="Yin C."/>
            <person name="Xiong W."/>
            <person name="Liang R."/>
        </authorList>
    </citation>
    <scope>NUCLEOTIDE SEQUENCE [LARGE SCALE GENOMIC DNA]</scope>
    <source>
        <strain evidence="1 2">SJTF8</strain>
    </source>
</reference>
<dbReference type="Pfam" id="PF04234">
    <property type="entry name" value="CopC"/>
    <property type="match status" value="1"/>
</dbReference>
<evidence type="ECO:0000313" key="2">
    <source>
        <dbReference type="Proteomes" id="UP000280708"/>
    </source>
</evidence>